<name>A0A5B0WCH3_RHITR</name>
<protein>
    <submittedName>
        <fullName evidence="1">Uncharacterized protein</fullName>
    </submittedName>
</protein>
<dbReference type="RefSeq" id="WP_149633394.1">
    <property type="nucleotide sequence ID" value="NZ_VNIP01000003.1"/>
</dbReference>
<organism evidence="1 2">
    <name type="scientific">Rhizobium tropici</name>
    <dbReference type="NCBI Taxonomy" id="398"/>
    <lineage>
        <taxon>Bacteria</taxon>
        <taxon>Pseudomonadati</taxon>
        <taxon>Pseudomonadota</taxon>
        <taxon>Alphaproteobacteria</taxon>
        <taxon>Hyphomicrobiales</taxon>
        <taxon>Rhizobiaceae</taxon>
        <taxon>Rhizobium/Agrobacterium group</taxon>
        <taxon>Rhizobium</taxon>
    </lineage>
</organism>
<dbReference type="AlphaFoldDB" id="A0A5B0WCH3"/>
<comment type="caution">
    <text evidence="1">The sequence shown here is derived from an EMBL/GenBank/DDBJ whole genome shotgun (WGS) entry which is preliminary data.</text>
</comment>
<sequence>MTATKDVFFKPAKISAQAKADLTTSAARNILAAEEAARHKKTEKLRALRLAQPVVEAAKQKKMKKSK</sequence>
<evidence type="ECO:0000313" key="1">
    <source>
        <dbReference type="EMBL" id="KAA1184613.1"/>
    </source>
</evidence>
<evidence type="ECO:0000313" key="2">
    <source>
        <dbReference type="Proteomes" id="UP000323608"/>
    </source>
</evidence>
<proteinExistence type="predicted"/>
<dbReference type="Proteomes" id="UP000323608">
    <property type="component" value="Unassembled WGS sequence"/>
</dbReference>
<gene>
    <name evidence="1" type="ORF">FP026_04350</name>
</gene>
<accession>A0A5B0WCH3</accession>
<dbReference type="EMBL" id="VNIP01000003">
    <property type="protein sequence ID" value="KAA1184613.1"/>
    <property type="molecule type" value="Genomic_DNA"/>
</dbReference>
<reference evidence="1 2" key="1">
    <citation type="submission" date="2019-07" db="EMBL/GenBank/DDBJ databases">
        <title>The Draft Genome Sequence of Rhizobium tropici SARCC-755 Associated with Superior Nodulation on Pigeonpea (Cajanus cajan (L.) Millsp.).</title>
        <authorList>
            <person name="Bopape F.L."/>
            <person name="Hassen A.I."/>
            <person name="Swanevelder Z.H."/>
            <person name="Gwata E.T."/>
        </authorList>
    </citation>
    <scope>NUCLEOTIDE SEQUENCE [LARGE SCALE GENOMIC DNA]</scope>
    <source>
        <strain evidence="1 2">SARCC-755</strain>
    </source>
</reference>